<dbReference type="Gene3D" id="1.10.390.10">
    <property type="entry name" value="Neutral Protease Domain 2"/>
    <property type="match status" value="1"/>
</dbReference>
<feature type="transmembrane region" description="Helical" evidence="1">
    <location>
        <begin position="169"/>
        <end position="189"/>
    </location>
</feature>
<accession>A0AA96YAP7</accession>
<feature type="domain" description="Peptidase M1 membrane alanine aminopeptidase" evidence="2">
    <location>
        <begin position="514"/>
        <end position="690"/>
    </location>
</feature>
<proteinExistence type="predicted"/>
<keyword evidence="1" id="KW-0472">Membrane</keyword>
<organism evidence="3">
    <name type="scientific">Thermoleptolyngbya oregonensis NK1-22</name>
    <dbReference type="NCBI Taxonomy" id="2547457"/>
    <lineage>
        <taxon>Bacteria</taxon>
        <taxon>Bacillati</taxon>
        <taxon>Cyanobacteriota</taxon>
        <taxon>Cyanophyceae</taxon>
        <taxon>Oculatellales</taxon>
        <taxon>Oculatellaceae</taxon>
        <taxon>Thermoleptolyngbya</taxon>
    </lineage>
</organism>
<feature type="transmembrane region" description="Helical" evidence="1">
    <location>
        <begin position="43"/>
        <end position="68"/>
    </location>
</feature>
<feature type="transmembrane region" description="Helical" evidence="1">
    <location>
        <begin position="80"/>
        <end position="101"/>
    </location>
</feature>
<keyword evidence="1" id="KW-0812">Transmembrane</keyword>
<reference evidence="3" key="1">
    <citation type="submission" date="2020-05" db="EMBL/GenBank/DDBJ databases">
        <authorList>
            <person name="Zhu T."/>
            <person name="Keshari N."/>
            <person name="Lu X."/>
        </authorList>
    </citation>
    <scope>NUCLEOTIDE SEQUENCE</scope>
    <source>
        <strain evidence="3">NK1-22</strain>
    </source>
</reference>
<dbReference type="GO" id="GO:0008270">
    <property type="term" value="F:zinc ion binding"/>
    <property type="evidence" value="ECO:0007669"/>
    <property type="project" value="InterPro"/>
</dbReference>
<feature type="transmembrane region" description="Helical" evidence="1">
    <location>
        <begin position="210"/>
        <end position="228"/>
    </location>
</feature>
<dbReference type="EMBL" id="CP053540">
    <property type="protein sequence ID" value="WOB43190.1"/>
    <property type="molecule type" value="Genomic_DNA"/>
</dbReference>
<dbReference type="SUPFAM" id="SSF55486">
    <property type="entry name" value="Metalloproteases ('zincins'), catalytic domain"/>
    <property type="match status" value="1"/>
</dbReference>
<sequence length="839" mass="92783">MSLVLGLVAPLLIVFLAGDLVWREREVKVDPLVDSLPTRSWSFVVGKLLVLAVMLCLALVLMVVGALLAQTFSGYTQYNLGVYGVGLFTITLVDLLLVAVLAMTVQVLMNQKFLGYVLSALLVVLFTAGGNFVFRNTRLLQYGFRPKSYYSDLSGYGSMLEPVRWYQGYWLAIALLLICVTALFWVRGVDTQPKQRWRIARQRFTRPMQMVMALSAVAALLLSGWIYYNTAMLSAGTNRAEGVAQLVAYEQAYGQLRDAQPKITAINLQGDLYPDEDARFAVKGTYTLENQTQQPIDTVLIQVPKAIQVNQITLAGAPEGQPIEHPALQGYAFTLPTPLPPGGTVEASFDLVRQSPEGFANDPGRDFSDYLTNGANFGSNEFLPQVGFNDRLRFLISPEIREQAGLPPIAPKAEQARAAQVNANHPDTHLAQFSAILSTAPDQIIFTSGEQVREWTESNRRYFEYQSQVPIEKQVPFISGRYEVKRDDWQGIPIEVYYHPGHDRNIDRILAGAKQGLDYASQQFGPYPHKSLRIVETPYVSEAISYPAGQILMGENQVFLANIKGDGTQTLDSAFHIAAHEVAHQWWGHQIHISNQRPGDRILTESLSEYTANQVYSQEFGTTGLGAALRNNLDLYLQNRSRSDVPLVEAGEGDNHLVYQKGGLVTYALQDYLGEDLVNQTLAQFLRDNAPIPPYPTGTDLVAALRTVTPEKYQYLITDLFETVTLYDNRVTAATVSPRADGKFDVTLTINTAKVRSDEVGNETPAPINQEEIDVGIYNAEGKLIYLKKHPFSDGTSTLTITVDQPPSRAGIDPLHKLIDKLPDDNIAGVSAGRTDGVG</sequence>
<dbReference type="GO" id="GO:0008237">
    <property type="term" value="F:metallopeptidase activity"/>
    <property type="evidence" value="ECO:0007669"/>
    <property type="project" value="InterPro"/>
</dbReference>
<dbReference type="KEGG" id="tog:HNI00_08470"/>
<dbReference type="AlphaFoldDB" id="A0AA96YAP7"/>
<dbReference type="Pfam" id="PF01433">
    <property type="entry name" value="Peptidase_M1"/>
    <property type="match status" value="1"/>
</dbReference>
<evidence type="ECO:0000256" key="1">
    <source>
        <dbReference type="SAM" id="Phobius"/>
    </source>
</evidence>
<gene>
    <name evidence="3" type="ORF">HNI00_08470</name>
</gene>
<protein>
    <recommendedName>
        <fullName evidence="2">Peptidase M1 membrane alanine aminopeptidase domain-containing protein</fullName>
    </recommendedName>
</protein>
<name>A0AA96YAP7_9CYAN</name>
<evidence type="ECO:0000259" key="2">
    <source>
        <dbReference type="Pfam" id="PF01433"/>
    </source>
</evidence>
<evidence type="ECO:0000313" key="3">
    <source>
        <dbReference type="EMBL" id="WOB43190.1"/>
    </source>
</evidence>
<feature type="transmembrane region" description="Helical" evidence="1">
    <location>
        <begin position="113"/>
        <end position="134"/>
    </location>
</feature>
<keyword evidence="1" id="KW-1133">Transmembrane helix</keyword>
<feature type="transmembrane region" description="Helical" evidence="1">
    <location>
        <begin position="6"/>
        <end position="22"/>
    </location>
</feature>
<dbReference type="InterPro" id="IPR027268">
    <property type="entry name" value="Peptidase_M4/M1_CTD_sf"/>
</dbReference>
<dbReference type="InterPro" id="IPR014782">
    <property type="entry name" value="Peptidase_M1_dom"/>
</dbReference>